<dbReference type="EMBL" id="JACHXO010000012">
    <property type="protein sequence ID" value="MBB3197343.1"/>
    <property type="molecule type" value="Genomic_DNA"/>
</dbReference>
<dbReference type="Gene3D" id="1.10.1740.10">
    <property type="match status" value="1"/>
</dbReference>
<dbReference type="InterPro" id="IPR013325">
    <property type="entry name" value="RNA_pol_sigma_r2"/>
</dbReference>
<feature type="region of interest" description="Disordered" evidence="2">
    <location>
        <begin position="298"/>
        <end position="319"/>
    </location>
</feature>
<evidence type="ECO:0000256" key="1">
    <source>
        <dbReference type="ARBA" id="ARBA00011344"/>
    </source>
</evidence>
<dbReference type="SUPFAM" id="SSF88659">
    <property type="entry name" value="Sigma3 and sigma4 domains of RNA polymerase sigma factors"/>
    <property type="match status" value="1"/>
</dbReference>
<evidence type="ECO:0000256" key="2">
    <source>
        <dbReference type="SAM" id="MobiDB-lite"/>
    </source>
</evidence>
<dbReference type="InterPro" id="IPR007627">
    <property type="entry name" value="RNA_pol_sigma70_r2"/>
</dbReference>
<organism evidence="5 6">
    <name type="scientific">Roseateles terrae</name>
    <dbReference type="NCBI Taxonomy" id="431060"/>
    <lineage>
        <taxon>Bacteria</taxon>
        <taxon>Pseudomonadati</taxon>
        <taxon>Pseudomonadota</taxon>
        <taxon>Betaproteobacteria</taxon>
        <taxon>Burkholderiales</taxon>
        <taxon>Sphaerotilaceae</taxon>
        <taxon>Roseateles</taxon>
    </lineage>
</organism>
<dbReference type="InterPro" id="IPR052704">
    <property type="entry name" value="ECF_Sigma-70_Domain"/>
</dbReference>
<keyword evidence="6" id="KW-1185">Reference proteome</keyword>
<feature type="domain" description="RNA polymerase sigma-70 region 2" evidence="3">
    <location>
        <begin position="8"/>
        <end position="71"/>
    </location>
</feature>
<dbReference type="InterPro" id="IPR036388">
    <property type="entry name" value="WH-like_DNA-bd_sf"/>
</dbReference>
<dbReference type="InterPro" id="IPR032710">
    <property type="entry name" value="NTF2-like_dom_sf"/>
</dbReference>
<dbReference type="SUPFAM" id="SSF88946">
    <property type="entry name" value="Sigma2 domain of RNA polymerase sigma factors"/>
    <property type="match status" value="1"/>
</dbReference>
<sequence length="319" mass="35405">MDDATDTFQALRPRLRGIAYRMLGTRFDADELVQDVWLKWHDADRSAIGNAEAWLVTVTTRLAIDRLRTARLERARYVGFWLPEPMPDAETLASASGDTSPPTPEALLERADDLSVAFLTVLERLAPEARAAFLLREVFDADYAEVAQALGKSEAACRQIVSRAKSQLKEGRPRQRVSADQHYRLLAGFADAARAGDFSRLQTLLADDAELISDGGGIVPSFGQVLAGATRIAQLYFAVWRRSERGDARQRVELVRFNGEWGLLRFIDGQLESAQSMETDGERIVRIHTQRNPEKLRSLAAALDPQTPASVTDRLPGTS</sequence>
<evidence type="ECO:0000259" key="3">
    <source>
        <dbReference type="Pfam" id="PF04542"/>
    </source>
</evidence>
<dbReference type="InterPro" id="IPR013324">
    <property type="entry name" value="RNA_pol_sigma_r3/r4-like"/>
</dbReference>
<dbReference type="Proteomes" id="UP000574369">
    <property type="component" value="Unassembled WGS sequence"/>
</dbReference>
<dbReference type="Pfam" id="PF08281">
    <property type="entry name" value="Sigma70_r4_2"/>
    <property type="match status" value="1"/>
</dbReference>
<dbReference type="Pfam" id="PF04542">
    <property type="entry name" value="Sigma70_r2"/>
    <property type="match status" value="1"/>
</dbReference>
<reference evidence="5 6" key="1">
    <citation type="submission" date="2020-08" db="EMBL/GenBank/DDBJ databases">
        <title>Genomic Encyclopedia of Type Strains, Phase III (KMG-III): the genomes of soil and plant-associated and newly described type strains.</title>
        <authorList>
            <person name="Whitman W."/>
        </authorList>
    </citation>
    <scope>NUCLEOTIDE SEQUENCE [LARGE SCALE GENOMIC DNA]</scope>
    <source>
        <strain evidence="5 6">CECT 7247</strain>
    </source>
</reference>
<dbReference type="NCBIfam" id="TIGR02937">
    <property type="entry name" value="sigma70-ECF"/>
    <property type="match status" value="1"/>
</dbReference>
<comment type="caution">
    <text evidence="5">The sequence shown here is derived from an EMBL/GenBank/DDBJ whole genome shotgun (WGS) entry which is preliminary data.</text>
</comment>
<gene>
    <name evidence="5" type="ORF">FHS28_004770</name>
</gene>
<comment type="subunit">
    <text evidence="1">Interacts transiently with the RNA polymerase catalytic core formed by RpoA, RpoB, RpoC and RpoZ (2 alpha, 1 beta, 1 beta' and 1 omega subunit) to form the RNA polymerase holoenzyme that can initiate transcription.</text>
</comment>
<dbReference type="SUPFAM" id="SSF54427">
    <property type="entry name" value="NTF2-like"/>
    <property type="match status" value="1"/>
</dbReference>
<dbReference type="RefSeq" id="WP_088454691.1">
    <property type="nucleotide sequence ID" value="NZ_JACHXO010000012.1"/>
</dbReference>
<protein>
    <submittedName>
        <fullName evidence="5">RNA polymerase sigma-70 factor (ECF subfamily)</fullName>
    </submittedName>
</protein>
<evidence type="ECO:0000313" key="5">
    <source>
        <dbReference type="EMBL" id="MBB3197343.1"/>
    </source>
</evidence>
<evidence type="ECO:0000313" key="6">
    <source>
        <dbReference type="Proteomes" id="UP000574369"/>
    </source>
</evidence>
<dbReference type="PANTHER" id="PTHR30173:SF36">
    <property type="entry name" value="ECF RNA POLYMERASE SIGMA FACTOR SIGJ"/>
    <property type="match status" value="1"/>
</dbReference>
<feature type="domain" description="RNA polymerase sigma factor 70 region 4 type 2" evidence="4">
    <location>
        <begin position="117"/>
        <end position="168"/>
    </location>
</feature>
<dbReference type="InterPro" id="IPR014284">
    <property type="entry name" value="RNA_pol_sigma-70_dom"/>
</dbReference>
<dbReference type="NCBIfam" id="NF007214">
    <property type="entry name" value="PRK09636.1"/>
    <property type="match status" value="1"/>
</dbReference>
<dbReference type="PANTHER" id="PTHR30173">
    <property type="entry name" value="SIGMA 19 FACTOR"/>
    <property type="match status" value="1"/>
</dbReference>
<name>A0ABR6GZ19_9BURK</name>
<evidence type="ECO:0000259" key="4">
    <source>
        <dbReference type="Pfam" id="PF08281"/>
    </source>
</evidence>
<dbReference type="Gene3D" id="1.10.10.10">
    <property type="entry name" value="Winged helix-like DNA-binding domain superfamily/Winged helix DNA-binding domain"/>
    <property type="match status" value="1"/>
</dbReference>
<accession>A0ABR6GZ19</accession>
<dbReference type="InterPro" id="IPR013249">
    <property type="entry name" value="RNA_pol_sigma70_r4_t2"/>
</dbReference>
<proteinExistence type="predicted"/>